<dbReference type="InterPro" id="IPR036985">
    <property type="entry name" value="Transglutaminase-like_sf"/>
</dbReference>
<dbReference type="Gene3D" id="3.90.260.10">
    <property type="entry name" value="Transglutaminase-like"/>
    <property type="match status" value="1"/>
</dbReference>
<protein>
    <recommendedName>
        <fullName evidence="6">protein-glutamine gamma-glutamyltransferase</fullName>
        <ecNumber evidence="6">2.3.2.13</ecNumber>
    </recommendedName>
</protein>
<dbReference type="OrthoDB" id="437511at2759"/>
<evidence type="ECO:0000256" key="2">
    <source>
        <dbReference type="ARBA" id="ARBA00022679"/>
    </source>
</evidence>
<evidence type="ECO:0000256" key="9">
    <source>
        <dbReference type="PIRSR" id="PIRSR000459-2"/>
    </source>
</evidence>
<evidence type="ECO:0000256" key="1">
    <source>
        <dbReference type="ARBA" id="ARBA00005968"/>
    </source>
</evidence>
<feature type="domain" description="Transglutaminase-like" evidence="10">
    <location>
        <begin position="246"/>
        <end position="337"/>
    </location>
</feature>
<evidence type="ECO:0000313" key="12">
    <source>
        <dbReference type="Proteomes" id="UP000271974"/>
    </source>
</evidence>
<feature type="binding site" evidence="9">
    <location>
        <position position="423"/>
    </location>
    <ligand>
        <name>Ca(2+)</name>
        <dbReference type="ChEBI" id="CHEBI:29108"/>
    </ligand>
</feature>
<dbReference type="InterPro" id="IPR013783">
    <property type="entry name" value="Ig-like_fold"/>
</dbReference>
<feature type="non-terminal residue" evidence="11">
    <location>
        <position position="1"/>
    </location>
</feature>
<dbReference type="PANTHER" id="PTHR11590">
    <property type="entry name" value="PROTEIN-GLUTAMINE GAMMA-GLUTAMYLTRANSFERASE"/>
    <property type="match status" value="1"/>
</dbReference>
<dbReference type="Proteomes" id="UP000271974">
    <property type="component" value="Unassembled WGS sequence"/>
</dbReference>
<dbReference type="SUPFAM" id="SSF54001">
    <property type="entry name" value="Cysteine proteinases"/>
    <property type="match status" value="1"/>
</dbReference>
<keyword evidence="2" id="KW-0808">Transferase</keyword>
<dbReference type="PIRSF" id="PIRSF000459">
    <property type="entry name" value="TGM_EBP42"/>
    <property type="match status" value="1"/>
</dbReference>
<evidence type="ECO:0000256" key="4">
    <source>
        <dbReference type="ARBA" id="ARBA00022837"/>
    </source>
</evidence>
<dbReference type="EMBL" id="RQTK01001373">
    <property type="protein sequence ID" value="RUS70598.1"/>
    <property type="molecule type" value="Genomic_DNA"/>
</dbReference>
<gene>
    <name evidence="11" type="ORF">EGW08_021644</name>
</gene>
<feature type="active site" evidence="8">
    <location>
        <position position="254"/>
    </location>
</feature>
<feature type="active site" evidence="8">
    <location>
        <position position="334"/>
    </location>
</feature>
<dbReference type="InterPro" id="IPR002931">
    <property type="entry name" value="Transglutaminase-like"/>
</dbReference>
<comment type="similarity">
    <text evidence="1">Belongs to the transglutaminase superfamily. Transglutaminase family.</text>
</comment>
<dbReference type="Pfam" id="PF00927">
    <property type="entry name" value="Transglut_C"/>
    <property type="match status" value="2"/>
</dbReference>
<comment type="cofactor">
    <cofactor evidence="9">
        <name>Ca(2+)</name>
        <dbReference type="ChEBI" id="CHEBI:29108"/>
    </cofactor>
    <text evidence="9">Binds 1 Ca(2+) ion per subunit.</text>
</comment>
<dbReference type="InterPro" id="IPR050779">
    <property type="entry name" value="Transglutaminase"/>
</dbReference>
<dbReference type="InterPro" id="IPR036238">
    <property type="entry name" value="Transglutaminase_C_sf"/>
</dbReference>
<dbReference type="STRING" id="188477.A0A433SN39"/>
<feature type="active site" evidence="8">
    <location>
        <position position="311"/>
    </location>
</feature>
<evidence type="ECO:0000256" key="8">
    <source>
        <dbReference type="PIRSR" id="PIRSR000459-1"/>
    </source>
</evidence>
<evidence type="ECO:0000256" key="6">
    <source>
        <dbReference type="ARBA" id="ARBA00024222"/>
    </source>
</evidence>
<dbReference type="PROSITE" id="PS00547">
    <property type="entry name" value="TRANSGLUTAMINASES"/>
    <property type="match status" value="1"/>
</dbReference>
<dbReference type="InterPro" id="IPR013808">
    <property type="entry name" value="Transglutaminase_AS"/>
</dbReference>
<reference evidence="11 12" key="1">
    <citation type="submission" date="2019-01" db="EMBL/GenBank/DDBJ databases">
        <title>A draft genome assembly of the solar-powered sea slug Elysia chlorotica.</title>
        <authorList>
            <person name="Cai H."/>
            <person name="Li Q."/>
            <person name="Fang X."/>
            <person name="Li J."/>
            <person name="Curtis N.E."/>
            <person name="Altenburger A."/>
            <person name="Shibata T."/>
            <person name="Feng M."/>
            <person name="Maeda T."/>
            <person name="Schwartz J.A."/>
            <person name="Shigenobu S."/>
            <person name="Lundholm N."/>
            <person name="Nishiyama T."/>
            <person name="Yang H."/>
            <person name="Hasebe M."/>
            <person name="Li S."/>
            <person name="Pierce S.K."/>
            <person name="Wang J."/>
        </authorList>
    </citation>
    <scope>NUCLEOTIDE SEQUENCE [LARGE SCALE GENOMIC DNA]</scope>
    <source>
        <strain evidence="11">EC2010</strain>
        <tissue evidence="11">Whole organism of an adult</tissue>
    </source>
</reference>
<feature type="binding site" evidence="9">
    <location>
        <position position="376"/>
    </location>
    <ligand>
        <name>Ca(2+)</name>
        <dbReference type="ChEBI" id="CHEBI:29108"/>
    </ligand>
</feature>
<dbReference type="Gene3D" id="2.60.40.10">
    <property type="entry name" value="Immunoglobulins"/>
    <property type="match status" value="3"/>
</dbReference>
<dbReference type="InterPro" id="IPR008958">
    <property type="entry name" value="Transglutaminase_C"/>
</dbReference>
<dbReference type="SUPFAM" id="SSF81296">
    <property type="entry name" value="E set domains"/>
    <property type="match status" value="1"/>
</dbReference>
<dbReference type="EC" id="2.3.2.13" evidence="6"/>
<keyword evidence="3 9" id="KW-0479">Metal-binding</keyword>
<dbReference type="GO" id="GO:0003810">
    <property type="term" value="F:protein-glutamine gamma-glutamyltransferase activity"/>
    <property type="evidence" value="ECO:0007669"/>
    <property type="project" value="UniProtKB-EC"/>
</dbReference>
<dbReference type="Pfam" id="PF00868">
    <property type="entry name" value="Transglut_N"/>
    <property type="match status" value="1"/>
</dbReference>
<proteinExistence type="inferred from homology"/>
<dbReference type="SUPFAM" id="SSF49309">
    <property type="entry name" value="Transglutaminase, two C-terminal domains"/>
    <property type="match status" value="2"/>
</dbReference>
<comment type="catalytic activity">
    <reaction evidence="7">
        <text>L-glutaminyl-[protein] + L-lysyl-[protein] = [protein]-L-lysyl-N(6)-5-L-glutamyl-[protein] + NH4(+)</text>
        <dbReference type="Rhea" id="RHEA:54816"/>
        <dbReference type="Rhea" id="RHEA-COMP:9752"/>
        <dbReference type="Rhea" id="RHEA-COMP:10207"/>
        <dbReference type="Rhea" id="RHEA-COMP:14005"/>
        <dbReference type="ChEBI" id="CHEBI:28938"/>
        <dbReference type="ChEBI" id="CHEBI:29969"/>
        <dbReference type="ChEBI" id="CHEBI:30011"/>
        <dbReference type="ChEBI" id="CHEBI:138370"/>
        <dbReference type="EC" id="2.3.2.13"/>
    </reaction>
</comment>
<dbReference type="AlphaFoldDB" id="A0A433SN39"/>
<dbReference type="InterPro" id="IPR038765">
    <property type="entry name" value="Papain-like_cys_pep_sf"/>
</dbReference>
<dbReference type="SMART" id="SM00460">
    <property type="entry name" value="TGc"/>
    <property type="match status" value="1"/>
</dbReference>
<evidence type="ECO:0000256" key="3">
    <source>
        <dbReference type="ARBA" id="ARBA00022723"/>
    </source>
</evidence>
<dbReference type="FunFam" id="2.60.40.10:FF:000171">
    <property type="entry name" value="protein-glutamine gamma-glutamyltransferase 6"/>
    <property type="match status" value="1"/>
</dbReference>
<dbReference type="Pfam" id="PF01841">
    <property type="entry name" value="Transglut_core"/>
    <property type="match status" value="1"/>
</dbReference>
<evidence type="ECO:0000256" key="7">
    <source>
        <dbReference type="ARBA" id="ARBA00051843"/>
    </source>
</evidence>
<sequence length="663" mass="74494">YDICQPDQIPPQLVIRRGQPFSMTVEFTKDYDPKVDDLKLVFQAGSNPMTVNGTYVEFILSDEDLPKQWGAKILSQEGSTVSISVFTPPTLYVGKWELSVDTVKKVNTSVDVYKYRHNQPIYIIFNPWCEDDAVHMDKESLKEYVLNDTGFLYMGTEDSIMEKPWNFGQFESVVLDCALYLLDNSGLKWEVRGNPTLIVRKISALVNSNDDNGVVTGRWAEPYTDGRTPLSWSGSVKILEKYWKTKAPVKYGQCWVFSGVCTTVCRALGIPTRSVSNFMSAHDTDGSVTIDSIYDAQGNLLNHRDSVWNFHVWNEAWMTRPDLPEGFGGWQAFDSTPQEASDGVFRCGPASVEAVRQGNVHLPYDGGFVFAEVNADRLSWMPNITGKLQCVDFQKNVIGKHVSTKSAHTNEREDVTKRYKPEEGSAEERAAVIRANQLGSNRPDIYRSVQDVQFKVEHDPQNTWMGEDFEAVLRITNQSRDYRTVKGRLVVSSVYYTGEKGEELKVEPFQGIRLSPGQDAEVKVRVTAEEYNGKLKECCMLNMSVWASVLESEQVFTSQPSFRLRKPHLTVTAPKVVDAGTEFEVEVSFPNPLDTTLTGCFVEIDGLTKTHKFRVGNVGPKGTFMKSLPIVPKKTGQTTLIVAFNSDQLEDVNASITIFIKAV</sequence>
<keyword evidence="12" id="KW-1185">Reference proteome</keyword>
<dbReference type="GO" id="GO:0046872">
    <property type="term" value="F:metal ion binding"/>
    <property type="evidence" value="ECO:0007669"/>
    <property type="project" value="UniProtKB-KW"/>
</dbReference>
<dbReference type="InterPro" id="IPR014756">
    <property type="entry name" value="Ig_E-set"/>
</dbReference>
<dbReference type="InterPro" id="IPR001102">
    <property type="entry name" value="Transglutaminase_N"/>
</dbReference>
<feature type="binding site" evidence="9">
    <location>
        <position position="428"/>
    </location>
    <ligand>
        <name>Ca(2+)</name>
        <dbReference type="ChEBI" id="CHEBI:29108"/>
    </ligand>
</feature>
<evidence type="ECO:0000256" key="5">
    <source>
        <dbReference type="ARBA" id="ARBA00023315"/>
    </source>
</evidence>
<name>A0A433SN39_ELYCH</name>
<dbReference type="InterPro" id="IPR023608">
    <property type="entry name" value="Transglutaminase_animal"/>
</dbReference>
<evidence type="ECO:0000259" key="10">
    <source>
        <dbReference type="SMART" id="SM00460"/>
    </source>
</evidence>
<feature type="binding site" evidence="9">
    <location>
        <position position="374"/>
    </location>
    <ligand>
        <name>Ca(2+)</name>
        <dbReference type="ChEBI" id="CHEBI:29108"/>
    </ligand>
</feature>
<keyword evidence="5" id="KW-0012">Acyltransferase</keyword>
<comment type="caution">
    <text evidence="11">The sequence shown here is derived from an EMBL/GenBank/DDBJ whole genome shotgun (WGS) entry which is preliminary data.</text>
</comment>
<keyword evidence="4 9" id="KW-0106">Calcium</keyword>
<organism evidence="11 12">
    <name type="scientific">Elysia chlorotica</name>
    <name type="common">Eastern emerald elysia</name>
    <name type="synonym">Sea slug</name>
    <dbReference type="NCBI Taxonomy" id="188477"/>
    <lineage>
        <taxon>Eukaryota</taxon>
        <taxon>Metazoa</taxon>
        <taxon>Spiralia</taxon>
        <taxon>Lophotrochozoa</taxon>
        <taxon>Mollusca</taxon>
        <taxon>Gastropoda</taxon>
        <taxon>Heterobranchia</taxon>
        <taxon>Euthyneura</taxon>
        <taxon>Panpulmonata</taxon>
        <taxon>Sacoglossa</taxon>
        <taxon>Placobranchoidea</taxon>
        <taxon>Plakobranchidae</taxon>
        <taxon>Elysia</taxon>
    </lineage>
</organism>
<dbReference type="PANTHER" id="PTHR11590:SF40">
    <property type="entry name" value="HEMOCYTE PROTEIN-GLUTAMINE GAMMA-GLUTAMYLTRANSFERASE-LIKE PROTEIN"/>
    <property type="match status" value="1"/>
</dbReference>
<accession>A0A433SN39</accession>
<evidence type="ECO:0000313" key="11">
    <source>
        <dbReference type="EMBL" id="RUS70598.1"/>
    </source>
</evidence>
<dbReference type="FunFam" id="3.90.260.10:FF:000001">
    <property type="entry name" value="Protein-glutamine gamma-glutamyltransferase 2"/>
    <property type="match status" value="1"/>
</dbReference>